<dbReference type="OrthoDB" id="2085234at2"/>
<keyword evidence="4" id="KW-1185">Reference proteome</keyword>
<dbReference type="PIRSF" id="PIRSF029008">
    <property type="entry name" value="MecA"/>
    <property type="match status" value="1"/>
</dbReference>
<dbReference type="PANTHER" id="PTHR39161">
    <property type="entry name" value="ADAPTER PROTEIN MECA"/>
    <property type="match status" value="1"/>
</dbReference>
<evidence type="ECO:0000256" key="1">
    <source>
        <dbReference type="ARBA" id="ARBA00005397"/>
    </source>
</evidence>
<dbReference type="InterPro" id="IPR008681">
    <property type="entry name" value="Neg-reg_MecA"/>
</dbReference>
<evidence type="ECO:0000313" key="4">
    <source>
        <dbReference type="Proteomes" id="UP000297975"/>
    </source>
</evidence>
<proteinExistence type="inferred from homology"/>
<evidence type="ECO:0000313" key="3">
    <source>
        <dbReference type="EMBL" id="TFB23947.1"/>
    </source>
</evidence>
<dbReference type="InterPro" id="IPR038471">
    <property type="entry name" value="MecA_C_sf"/>
</dbReference>
<gene>
    <name evidence="3" type="ORF">E3U55_03795</name>
</gene>
<sequence length="192" mass="22544">MRLERLSVNQFKIFLTYDDLSERGYSKEDLWNNLPKANQLFQDMLYEACEELNMDLDGMLMVKVHMLQAQGMIIIVTQNDNEEAESEEYIELKVTMDESKEMIFVFNDLEDVIQAAKGTQYQFDLNASLYVYDHLYYLYINESSLTEKIRQDLISILSEYASPSTMTSYILNEHGKLIAENNALQIFVKYFN</sequence>
<organism evidence="3 4">
    <name type="scientific">Filobacillus milosensis</name>
    <dbReference type="NCBI Taxonomy" id="94137"/>
    <lineage>
        <taxon>Bacteria</taxon>
        <taxon>Bacillati</taxon>
        <taxon>Bacillota</taxon>
        <taxon>Bacilli</taxon>
        <taxon>Bacillales</taxon>
        <taxon>Bacillaceae</taxon>
        <taxon>Filobacillus</taxon>
    </lineage>
</organism>
<evidence type="ECO:0000256" key="2">
    <source>
        <dbReference type="ARBA" id="ARBA00011738"/>
    </source>
</evidence>
<name>A0A4Y8IT29_9BACI</name>
<dbReference type="Pfam" id="PF05389">
    <property type="entry name" value="MecA"/>
    <property type="match status" value="1"/>
</dbReference>
<protein>
    <submittedName>
        <fullName evidence="3">Adapter protein mecA</fullName>
    </submittedName>
</protein>
<reference evidence="3 4" key="1">
    <citation type="submission" date="2019-03" db="EMBL/GenBank/DDBJ databases">
        <authorList>
            <person name="He R.-H."/>
        </authorList>
    </citation>
    <scope>NUCLEOTIDE SEQUENCE [LARGE SCALE GENOMIC DNA]</scope>
    <source>
        <strain evidence="4">SH 714</strain>
    </source>
</reference>
<dbReference type="RefSeq" id="WP_134339007.1">
    <property type="nucleotide sequence ID" value="NZ_SOPW01000003.1"/>
</dbReference>
<comment type="similarity">
    <text evidence="1">Belongs to the MecA family.</text>
</comment>
<dbReference type="EMBL" id="SOPW01000003">
    <property type="protein sequence ID" value="TFB23947.1"/>
    <property type="molecule type" value="Genomic_DNA"/>
</dbReference>
<dbReference type="PANTHER" id="PTHR39161:SF2">
    <property type="entry name" value="ADAPTER PROTEIN MECA 2"/>
    <property type="match status" value="1"/>
</dbReference>
<comment type="subunit">
    <text evidence="2">Homodimer.</text>
</comment>
<accession>A0A4Y8IT29</accession>
<dbReference type="Gene3D" id="3.30.70.1950">
    <property type="match status" value="1"/>
</dbReference>
<dbReference type="Proteomes" id="UP000297975">
    <property type="component" value="Unassembled WGS sequence"/>
</dbReference>
<dbReference type="AlphaFoldDB" id="A0A4Y8IT29"/>
<comment type="caution">
    <text evidence="3">The sequence shown here is derived from an EMBL/GenBank/DDBJ whole genome shotgun (WGS) entry which is preliminary data.</text>
</comment>